<dbReference type="KEGG" id="dvn:HQ394_12015"/>
<reference evidence="10 11" key="1">
    <citation type="submission" date="2020-05" db="EMBL/GenBank/DDBJ databases">
        <title>Complete closed genome sequence of Defluviicoccus vanus.</title>
        <authorList>
            <person name="Bessarab I."/>
            <person name="Arumugam K."/>
            <person name="Maszenan A.M."/>
            <person name="Seviour R.J."/>
            <person name="Williams R.B."/>
        </authorList>
    </citation>
    <scope>NUCLEOTIDE SEQUENCE [LARGE SCALE GENOMIC DNA]</scope>
    <source>
        <strain evidence="10 11">Ben 114</strain>
    </source>
</reference>
<evidence type="ECO:0000256" key="5">
    <source>
        <dbReference type="ARBA" id="ARBA00022840"/>
    </source>
</evidence>
<dbReference type="InterPro" id="IPR017583">
    <property type="entry name" value="Tagatose/fructose_Pkinase"/>
</dbReference>
<accession>A0A7H1N2I1</accession>
<evidence type="ECO:0000256" key="1">
    <source>
        <dbReference type="ARBA" id="ARBA00010688"/>
    </source>
</evidence>
<dbReference type="FunFam" id="3.40.1190.20:FF:000001">
    <property type="entry name" value="Phosphofructokinase"/>
    <property type="match status" value="1"/>
</dbReference>
<protein>
    <recommendedName>
        <fullName evidence="7">Phosphofructokinase</fullName>
    </recommendedName>
</protein>
<evidence type="ECO:0000259" key="9">
    <source>
        <dbReference type="Pfam" id="PF00294"/>
    </source>
</evidence>
<sequence length="317" mass="32922">MSAGASIVTVTLNPSIDQTASIPNFTAGEVNRVAWEQSDAGGKGVNVASFLADFGHPVAVTGLLGAANQELFVRLFAEKGLIDRFVRVPGHTRVNVKVVDEVGHRVTDINFPGITTHGEDLGAVSAAIDTLSDEGGEIFVLSGSLPAGASPSIYREFVTRLKARGRSVVLDTSGEAFAQAIEAAPDVIKPNIDELAELVGHHLEDETAIVTAARALRQRGIHLVVVSMGSRGAIFVSADAAVHAAAAPVSIKSTVGAGDAMVAGIIHSTLQHLGVEECARLATAFSLGALGEIGPRLPPRDVIEAFTYQVTTRLIAA</sequence>
<evidence type="ECO:0000313" key="10">
    <source>
        <dbReference type="EMBL" id="QNT69917.1"/>
    </source>
</evidence>
<evidence type="ECO:0000256" key="2">
    <source>
        <dbReference type="ARBA" id="ARBA00022679"/>
    </source>
</evidence>
<keyword evidence="5 8" id="KW-0067">ATP-binding</keyword>
<evidence type="ECO:0000256" key="6">
    <source>
        <dbReference type="ARBA" id="ARBA00047745"/>
    </source>
</evidence>
<dbReference type="Pfam" id="PF00294">
    <property type="entry name" value="PfkB"/>
    <property type="match status" value="1"/>
</dbReference>
<dbReference type="CDD" id="cd01164">
    <property type="entry name" value="FruK_PfkB_like"/>
    <property type="match status" value="1"/>
</dbReference>
<gene>
    <name evidence="10" type="primary">pfkB</name>
    <name evidence="10" type="ORF">HQ394_12015</name>
</gene>
<dbReference type="GO" id="GO:0008662">
    <property type="term" value="F:1-phosphofructokinase activity"/>
    <property type="evidence" value="ECO:0007669"/>
    <property type="project" value="UniProtKB-UniRule"/>
</dbReference>
<dbReference type="NCBIfam" id="TIGR03168">
    <property type="entry name" value="1-PFK"/>
    <property type="match status" value="1"/>
</dbReference>
<dbReference type="GO" id="GO:0005524">
    <property type="term" value="F:ATP binding"/>
    <property type="evidence" value="ECO:0007669"/>
    <property type="project" value="UniProtKB-UniRule"/>
</dbReference>
<dbReference type="Gene3D" id="3.40.1190.20">
    <property type="match status" value="1"/>
</dbReference>
<dbReference type="InterPro" id="IPR022463">
    <property type="entry name" value="1-PFruKinase"/>
</dbReference>
<proteinExistence type="inferred from homology"/>
<keyword evidence="3 8" id="KW-0547">Nucleotide-binding</keyword>
<evidence type="ECO:0000256" key="7">
    <source>
        <dbReference type="PIRNR" id="PIRNR000535"/>
    </source>
</evidence>
<keyword evidence="4 8" id="KW-0418">Kinase</keyword>
<evidence type="ECO:0000313" key="11">
    <source>
        <dbReference type="Proteomes" id="UP000516369"/>
    </source>
</evidence>
<dbReference type="PROSITE" id="PS00583">
    <property type="entry name" value="PFKB_KINASES_1"/>
    <property type="match status" value="1"/>
</dbReference>
<dbReference type="SUPFAM" id="SSF53613">
    <property type="entry name" value="Ribokinase-like"/>
    <property type="match status" value="1"/>
</dbReference>
<dbReference type="PANTHER" id="PTHR46566:SF5">
    <property type="entry name" value="1-PHOSPHOFRUCTOKINASE"/>
    <property type="match status" value="1"/>
</dbReference>
<keyword evidence="2 7" id="KW-0808">Transferase</keyword>
<dbReference type="NCBIfam" id="TIGR03828">
    <property type="entry name" value="pfkB"/>
    <property type="match status" value="1"/>
</dbReference>
<comment type="function">
    <text evidence="8">Catalyzes the ATP-dependent phosphorylation of fructose-l-phosphate to fructose-l,6-bisphosphate.</text>
</comment>
<comment type="similarity">
    <text evidence="1 7 8">Belongs to the carbohydrate kinase PfkB family.</text>
</comment>
<dbReference type="GO" id="GO:0016052">
    <property type="term" value="P:carbohydrate catabolic process"/>
    <property type="evidence" value="ECO:0007669"/>
    <property type="project" value="UniProtKB-ARBA"/>
</dbReference>
<comment type="catalytic activity">
    <reaction evidence="6 8">
        <text>beta-D-fructose 1-phosphate + ATP = beta-D-fructose 1,6-bisphosphate + ADP + H(+)</text>
        <dbReference type="Rhea" id="RHEA:14213"/>
        <dbReference type="ChEBI" id="CHEBI:15378"/>
        <dbReference type="ChEBI" id="CHEBI:30616"/>
        <dbReference type="ChEBI" id="CHEBI:32966"/>
        <dbReference type="ChEBI" id="CHEBI:138881"/>
        <dbReference type="ChEBI" id="CHEBI:456216"/>
        <dbReference type="EC" id="2.7.1.56"/>
    </reaction>
</comment>
<dbReference type="PIRSF" id="PIRSF000535">
    <property type="entry name" value="1PFK/6PFK/LacC"/>
    <property type="match status" value="1"/>
</dbReference>
<keyword evidence="11" id="KW-1185">Reference proteome</keyword>
<dbReference type="GO" id="GO:0044281">
    <property type="term" value="P:small molecule metabolic process"/>
    <property type="evidence" value="ECO:0007669"/>
    <property type="project" value="UniProtKB-ARBA"/>
</dbReference>
<organism evidence="10 11">
    <name type="scientific">Defluviicoccus vanus</name>
    <dbReference type="NCBI Taxonomy" id="111831"/>
    <lineage>
        <taxon>Bacteria</taxon>
        <taxon>Pseudomonadati</taxon>
        <taxon>Pseudomonadota</taxon>
        <taxon>Alphaproteobacteria</taxon>
        <taxon>Rhodospirillales</taxon>
        <taxon>Rhodospirillaceae</taxon>
        <taxon>Defluviicoccus</taxon>
    </lineage>
</organism>
<dbReference type="RefSeq" id="WP_190260428.1">
    <property type="nucleotide sequence ID" value="NZ_CP053923.1"/>
</dbReference>
<dbReference type="PANTHER" id="PTHR46566">
    <property type="entry name" value="1-PHOSPHOFRUCTOKINASE-RELATED"/>
    <property type="match status" value="1"/>
</dbReference>
<evidence type="ECO:0000256" key="8">
    <source>
        <dbReference type="RuleBase" id="RU369061"/>
    </source>
</evidence>
<dbReference type="InterPro" id="IPR002173">
    <property type="entry name" value="Carboh/pur_kinase_PfkB_CS"/>
</dbReference>
<dbReference type="InterPro" id="IPR029056">
    <property type="entry name" value="Ribokinase-like"/>
</dbReference>
<dbReference type="AlphaFoldDB" id="A0A7H1N2I1"/>
<evidence type="ECO:0000256" key="4">
    <source>
        <dbReference type="ARBA" id="ARBA00022777"/>
    </source>
</evidence>
<dbReference type="Proteomes" id="UP000516369">
    <property type="component" value="Chromosome"/>
</dbReference>
<evidence type="ECO:0000256" key="3">
    <source>
        <dbReference type="ARBA" id="ARBA00022741"/>
    </source>
</evidence>
<dbReference type="InterPro" id="IPR011611">
    <property type="entry name" value="PfkB_dom"/>
</dbReference>
<feature type="domain" description="Carbohydrate kinase PfkB" evidence="9">
    <location>
        <begin position="24"/>
        <end position="295"/>
    </location>
</feature>
<dbReference type="GO" id="GO:0005829">
    <property type="term" value="C:cytosol"/>
    <property type="evidence" value="ECO:0007669"/>
    <property type="project" value="TreeGrafter"/>
</dbReference>
<dbReference type="EMBL" id="CP053923">
    <property type="protein sequence ID" value="QNT69917.1"/>
    <property type="molecule type" value="Genomic_DNA"/>
</dbReference>
<name>A0A7H1N2I1_9PROT</name>
<dbReference type="PROSITE" id="PS00584">
    <property type="entry name" value="PFKB_KINASES_2"/>
    <property type="match status" value="1"/>
</dbReference>